<dbReference type="RefSeq" id="WP_160727907.1">
    <property type="nucleotide sequence ID" value="NZ_WTYC01000004.1"/>
</dbReference>
<protein>
    <submittedName>
        <fullName evidence="1">Uncharacterized protein</fullName>
    </submittedName>
</protein>
<evidence type="ECO:0000313" key="2">
    <source>
        <dbReference type="Proteomes" id="UP000448199"/>
    </source>
</evidence>
<keyword evidence="2" id="KW-1185">Reference proteome</keyword>
<name>A0A844XTM9_9SPHN</name>
<gene>
    <name evidence="1" type="ORF">GRI69_08770</name>
</gene>
<reference evidence="1 2" key="1">
    <citation type="submission" date="2019-12" db="EMBL/GenBank/DDBJ databases">
        <title>Genomic-based taxomic classification of the family Erythrobacteraceae.</title>
        <authorList>
            <person name="Xu L."/>
        </authorList>
    </citation>
    <scope>NUCLEOTIDE SEQUENCE [LARGE SCALE GENOMIC DNA]</scope>
    <source>
        <strain evidence="1 2">DSM 17792</strain>
    </source>
</reference>
<accession>A0A844XTM9</accession>
<sequence>MSSGQTCTTPCAYELRRGDDLRVDFKLEGYKPEYVYVQSRMGGSTFGNIIAGGGIGAVVDGSNGAANHLAPNPVYIRLIPVGGEGEAVLLDKKGEVVMTVAEHNAKVGEDVRKGLEEQGVVAKGM</sequence>
<dbReference type="Proteomes" id="UP000448199">
    <property type="component" value="Unassembled WGS sequence"/>
</dbReference>
<proteinExistence type="predicted"/>
<comment type="caution">
    <text evidence="1">The sequence shown here is derived from an EMBL/GenBank/DDBJ whole genome shotgun (WGS) entry which is preliminary data.</text>
</comment>
<dbReference type="AlphaFoldDB" id="A0A844XTM9"/>
<evidence type="ECO:0000313" key="1">
    <source>
        <dbReference type="EMBL" id="MXO48348.1"/>
    </source>
</evidence>
<organism evidence="1 2">
    <name type="scientific">Qipengyuania vulgaris</name>
    <dbReference type="NCBI Taxonomy" id="291985"/>
    <lineage>
        <taxon>Bacteria</taxon>
        <taxon>Pseudomonadati</taxon>
        <taxon>Pseudomonadota</taxon>
        <taxon>Alphaproteobacteria</taxon>
        <taxon>Sphingomonadales</taxon>
        <taxon>Erythrobacteraceae</taxon>
        <taxon>Qipengyuania</taxon>
    </lineage>
</organism>
<dbReference type="OrthoDB" id="7428207at2"/>
<dbReference type="EMBL" id="WTYC01000004">
    <property type="protein sequence ID" value="MXO48348.1"/>
    <property type="molecule type" value="Genomic_DNA"/>
</dbReference>